<evidence type="ECO:0008006" key="3">
    <source>
        <dbReference type="Google" id="ProtNLM"/>
    </source>
</evidence>
<organism evidence="1 2">
    <name type="scientific">Glaesserella australis</name>
    <dbReference type="NCBI Taxonomy" id="2094024"/>
    <lineage>
        <taxon>Bacteria</taxon>
        <taxon>Pseudomonadati</taxon>
        <taxon>Pseudomonadota</taxon>
        <taxon>Gammaproteobacteria</taxon>
        <taxon>Pasteurellales</taxon>
        <taxon>Pasteurellaceae</taxon>
        <taxon>Glaesserella</taxon>
    </lineage>
</organism>
<comment type="caution">
    <text evidence="1">The sequence shown here is derived from an EMBL/GenBank/DDBJ whole genome shotgun (WGS) entry which is preliminary data.</text>
</comment>
<evidence type="ECO:0000313" key="1">
    <source>
        <dbReference type="EMBL" id="RAL17995.1"/>
    </source>
</evidence>
<proteinExistence type="predicted"/>
<keyword evidence="2" id="KW-1185">Reference proteome</keyword>
<protein>
    <recommendedName>
        <fullName evidence="3">Hemophilus-specific protein</fullName>
    </recommendedName>
</protein>
<dbReference type="RefSeq" id="WP_111750745.1">
    <property type="nucleotide sequence ID" value="NZ_PTPX01000019.1"/>
</dbReference>
<gene>
    <name evidence="1" type="ORF">C5N92_10180</name>
</gene>
<dbReference type="EMBL" id="PTPX01000019">
    <property type="protein sequence ID" value="RAL17995.1"/>
    <property type="molecule type" value="Genomic_DNA"/>
</dbReference>
<evidence type="ECO:0000313" key="2">
    <source>
        <dbReference type="Proteomes" id="UP000248689"/>
    </source>
</evidence>
<sequence>MLESKPKIHILLSAVGYQLSKNWKEQANFTDDLKKQAYDAWINRQPSEKTVRFLYKLPTKYGALFRFFTVKEKDDGSLIISKE</sequence>
<dbReference type="OrthoDB" id="5681413at2"/>
<accession>A0A328BWJ3</accession>
<dbReference type="AlphaFoldDB" id="A0A328BWJ3"/>
<name>A0A328BWJ3_9PAST</name>
<dbReference type="Proteomes" id="UP000248689">
    <property type="component" value="Unassembled WGS sequence"/>
</dbReference>
<reference evidence="2" key="1">
    <citation type="submission" date="2018-02" db="EMBL/GenBank/DDBJ databases">
        <title>Glaesserella australis sp. nov., isolated from the lungs of pigs.</title>
        <authorList>
            <person name="Turni C."/>
            <person name="Christensen H."/>
        </authorList>
    </citation>
    <scope>NUCLEOTIDE SEQUENCE [LARGE SCALE GENOMIC DNA]</scope>
    <source>
        <strain evidence="2">HS4635</strain>
    </source>
</reference>